<dbReference type="HOGENOM" id="CLU_155111_1_1_3"/>
<dbReference type="KEGG" id="cyj:Cyan7822_2340"/>
<sequence length="97" mass="11371">MIRSFKNQGTEDIFNGRDTKLARKICPQNLWDVVARKLDQIDSVKFLDELRVPPGNKLEPLKGERLGQYSIRINDQYRVCFTWTDDSPTDVEIVDYH</sequence>
<dbReference type="PANTHER" id="PTHR40266:SF2">
    <property type="entry name" value="TOXIN HIGB-1"/>
    <property type="match status" value="1"/>
</dbReference>
<dbReference type="InterPro" id="IPR007711">
    <property type="entry name" value="HigB-1"/>
</dbReference>
<dbReference type="eggNOG" id="COG3549">
    <property type="taxonomic scope" value="Bacteria"/>
</dbReference>
<accession>E0UFT5</accession>
<protein>
    <submittedName>
        <fullName evidence="1">Plasmid maintenance system killer</fullName>
    </submittedName>
</protein>
<dbReference type="Gene3D" id="3.30.2310.20">
    <property type="entry name" value="RelE-like"/>
    <property type="match status" value="1"/>
</dbReference>
<reference evidence="2" key="1">
    <citation type="journal article" date="2011" name="MBio">
        <title>Novel metabolic attributes of the genus Cyanothece, comprising a group of unicellular nitrogen-fixing Cyanobacteria.</title>
        <authorList>
            <person name="Bandyopadhyay A."/>
            <person name="Elvitigala T."/>
            <person name="Welsh E."/>
            <person name="Stockel J."/>
            <person name="Liberton M."/>
            <person name="Min H."/>
            <person name="Sherman L.A."/>
            <person name="Pakrasi H.B."/>
        </authorList>
    </citation>
    <scope>NUCLEOTIDE SEQUENCE [LARGE SCALE GENOMIC DNA]</scope>
    <source>
        <strain evidence="2">PCC 7822</strain>
    </source>
</reference>
<name>E0UFT5_GLOV7</name>
<dbReference type="RefSeq" id="WP_013322423.1">
    <property type="nucleotide sequence ID" value="NC_014501.1"/>
</dbReference>
<dbReference type="Proteomes" id="UP000008206">
    <property type="component" value="Chromosome"/>
</dbReference>
<dbReference type="InterPro" id="IPR035093">
    <property type="entry name" value="RelE/ParE_toxin_dom_sf"/>
</dbReference>
<evidence type="ECO:0000313" key="2">
    <source>
        <dbReference type="Proteomes" id="UP000008206"/>
    </source>
</evidence>
<dbReference type="AlphaFoldDB" id="E0UFT5"/>
<evidence type="ECO:0000313" key="1">
    <source>
        <dbReference type="EMBL" id="ADN14318.1"/>
    </source>
</evidence>
<gene>
    <name evidence="1" type="ordered locus">Cyan7822_2340</name>
</gene>
<proteinExistence type="predicted"/>
<dbReference type="PANTHER" id="PTHR40266">
    <property type="entry name" value="TOXIN HIGB-1"/>
    <property type="match status" value="1"/>
</dbReference>
<keyword evidence="2" id="KW-1185">Reference proteome</keyword>
<dbReference type="STRING" id="497965.Cyan7822_2340"/>
<organism evidence="1 2">
    <name type="scientific">Gloeothece verrucosa (strain PCC 7822)</name>
    <name type="common">Cyanothece sp. (strain PCC 7822)</name>
    <dbReference type="NCBI Taxonomy" id="497965"/>
    <lineage>
        <taxon>Bacteria</taxon>
        <taxon>Bacillati</taxon>
        <taxon>Cyanobacteriota</taxon>
        <taxon>Cyanophyceae</taxon>
        <taxon>Oscillatoriophycideae</taxon>
        <taxon>Chroococcales</taxon>
        <taxon>Aphanothecaceae</taxon>
        <taxon>Gloeothece</taxon>
        <taxon>Gloeothece verrucosa</taxon>
    </lineage>
</organism>
<dbReference type="SUPFAM" id="SSF143011">
    <property type="entry name" value="RelE-like"/>
    <property type="match status" value="1"/>
</dbReference>
<dbReference type="EMBL" id="CP002198">
    <property type="protein sequence ID" value="ADN14318.1"/>
    <property type="molecule type" value="Genomic_DNA"/>
</dbReference>
<dbReference type="Pfam" id="PF05015">
    <property type="entry name" value="HigB-like_toxin"/>
    <property type="match status" value="1"/>
</dbReference>
<dbReference type="OrthoDB" id="9801102at2"/>